<name>A0A5B7I330_PORTR</name>
<dbReference type="AlphaFoldDB" id="A0A5B7I330"/>
<keyword evidence="3" id="KW-1185">Reference proteome</keyword>
<dbReference type="Proteomes" id="UP000324222">
    <property type="component" value="Unassembled WGS sequence"/>
</dbReference>
<proteinExistence type="predicted"/>
<feature type="compositionally biased region" description="Gly residues" evidence="1">
    <location>
        <begin position="42"/>
        <end position="54"/>
    </location>
</feature>
<feature type="compositionally biased region" description="Basic residues" evidence="1">
    <location>
        <begin position="57"/>
        <end position="69"/>
    </location>
</feature>
<protein>
    <submittedName>
        <fullName evidence="2">Uncharacterized protein</fullName>
    </submittedName>
</protein>
<sequence>MDEENELAKVVKKNNGVFLHSERKNGVRGGGGEHCNIRRRGGGGGGGGQRSGVRGGKDKRGKVSSRGRMVRAEQGWKG</sequence>
<reference evidence="2 3" key="1">
    <citation type="submission" date="2019-05" db="EMBL/GenBank/DDBJ databases">
        <title>Another draft genome of Portunus trituberculatus and its Hox gene families provides insights of decapod evolution.</title>
        <authorList>
            <person name="Jeong J.-H."/>
            <person name="Song I."/>
            <person name="Kim S."/>
            <person name="Choi T."/>
            <person name="Kim D."/>
            <person name="Ryu S."/>
            <person name="Kim W."/>
        </authorList>
    </citation>
    <scope>NUCLEOTIDE SEQUENCE [LARGE SCALE GENOMIC DNA]</scope>
    <source>
        <tissue evidence="2">Muscle</tissue>
    </source>
</reference>
<dbReference type="EMBL" id="VSRR010043623">
    <property type="protein sequence ID" value="MPC76555.1"/>
    <property type="molecule type" value="Genomic_DNA"/>
</dbReference>
<gene>
    <name evidence="2" type="ORF">E2C01_070971</name>
</gene>
<organism evidence="2 3">
    <name type="scientific">Portunus trituberculatus</name>
    <name type="common">Swimming crab</name>
    <name type="synonym">Neptunus trituberculatus</name>
    <dbReference type="NCBI Taxonomy" id="210409"/>
    <lineage>
        <taxon>Eukaryota</taxon>
        <taxon>Metazoa</taxon>
        <taxon>Ecdysozoa</taxon>
        <taxon>Arthropoda</taxon>
        <taxon>Crustacea</taxon>
        <taxon>Multicrustacea</taxon>
        <taxon>Malacostraca</taxon>
        <taxon>Eumalacostraca</taxon>
        <taxon>Eucarida</taxon>
        <taxon>Decapoda</taxon>
        <taxon>Pleocyemata</taxon>
        <taxon>Brachyura</taxon>
        <taxon>Eubrachyura</taxon>
        <taxon>Portunoidea</taxon>
        <taxon>Portunidae</taxon>
        <taxon>Portuninae</taxon>
        <taxon>Portunus</taxon>
    </lineage>
</organism>
<feature type="region of interest" description="Disordered" evidence="1">
    <location>
        <begin position="22"/>
        <end position="78"/>
    </location>
</feature>
<comment type="caution">
    <text evidence="2">The sequence shown here is derived from an EMBL/GenBank/DDBJ whole genome shotgun (WGS) entry which is preliminary data.</text>
</comment>
<evidence type="ECO:0000256" key="1">
    <source>
        <dbReference type="SAM" id="MobiDB-lite"/>
    </source>
</evidence>
<evidence type="ECO:0000313" key="2">
    <source>
        <dbReference type="EMBL" id="MPC76555.1"/>
    </source>
</evidence>
<accession>A0A5B7I330</accession>
<evidence type="ECO:0000313" key="3">
    <source>
        <dbReference type="Proteomes" id="UP000324222"/>
    </source>
</evidence>